<evidence type="ECO:0000313" key="2">
    <source>
        <dbReference type="EMBL" id="KAK4206086.1"/>
    </source>
</evidence>
<name>A0AAN6XUR1_9PEZI</name>
<keyword evidence="1" id="KW-0732">Signal</keyword>
<reference evidence="2" key="1">
    <citation type="journal article" date="2023" name="Mol. Phylogenet. Evol.">
        <title>Genome-scale phylogeny and comparative genomics of the fungal order Sordariales.</title>
        <authorList>
            <person name="Hensen N."/>
            <person name="Bonometti L."/>
            <person name="Westerberg I."/>
            <person name="Brannstrom I.O."/>
            <person name="Guillou S."/>
            <person name="Cros-Aarteil S."/>
            <person name="Calhoun S."/>
            <person name="Haridas S."/>
            <person name="Kuo A."/>
            <person name="Mondo S."/>
            <person name="Pangilinan J."/>
            <person name="Riley R."/>
            <person name="LaButti K."/>
            <person name="Andreopoulos B."/>
            <person name="Lipzen A."/>
            <person name="Chen C."/>
            <person name="Yan M."/>
            <person name="Daum C."/>
            <person name="Ng V."/>
            <person name="Clum A."/>
            <person name="Steindorff A."/>
            <person name="Ohm R.A."/>
            <person name="Martin F."/>
            <person name="Silar P."/>
            <person name="Natvig D.O."/>
            <person name="Lalanne C."/>
            <person name="Gautier V."/>
            <person name="Ament-Velasquez S.L."/>
            <person name="Kruys A."/>
            <person name="Hutchinson M.I."/>
            <person name="Powell A.J."/>
            <person name="Barry K."/>
            <person name="Miller A.N."/>
            <person name="Grigoriev I.V."/>
            <person name="Debuchy R."/>
            <person name="Gladieux P."/>
            <person name="Hiltunen Thoren M."/>
            <person name="Johannesson H."/>
        </authorList>
    </citation>
    <scope>NUCLEOTIDE SEQUENCE</scope>
    <source>
        <strain evidence="2">PSN293</strain>
    </source>
</reference>
<dbReference type="Proteomes" id="UP001301769">
    <property type="component" value="Unassembled WGS sequence"/>
</dbReference>
<feature type="chain" id="PRO_5042856729" evidence="1">
    <location>
        <begin position="18"/>
        <end position="101"/>
    </location>
</feature>
<protein>
    <submittedName>
        <fullName evidence="2">Uncharacterized protein</fullName>
    </submittedName>
</protein>
<evidence type="ECO:0000256" key="1">
    <source>
        <dbReference type="SAM" id="SignalP"/>
    </source>
</evidence>
<gene>
    <name evidence="2" type="ORF">QBC37DRAFT_435442</name>
</gene>
<accession>A0AAN6XUR1</accession>
<keyword evidence="3" id="KW-1185">Reference proteome</keyword>
<reference evidence="2" key="2">
    <citation type="submission" date="2023-05" db="EMBL/GenBank/DDBJ databases">
        <authorList>
            <consortium name="Lawrence Berkeley National Laboratory"/>
            <person name="Steindorff A."/>
            <person name="Hensen N."/>
            <person name="Bonometti L."/>
            <person name="Westerberg I."/>
            <person name="Brannstrom I.O."/>
            <person name="Guillou S."/>
            <person name="Cros-Aarteil S."/>
            <person name="Calhoun S."/>
            <person name="Haridas S."/>
            <person name="Kuo A."/>
            <person name="Mondo S."/>
            <person name="Pangilinan J."/>
            <person name="Riley R."/>
            <person name="Labutti K."/>
            <person name="Andreopoulos B."/>
            <person name="Lipzen A."/>
            <person name="Chen C."/>
            <person name="Yanf M."/>
            <person name="Daum C."/>
            <person name="Ng V."/>
            <person name="Clum A."/>
            <person name="Ohm R."/>
            <person name="Martin F."/>
            <person name="Silar P."/>
            <person name="Natvig D."/>
            <person name="Lalanne C."/>
            <person name="Gautier V."/>
            <person name="Ament-Velasquez S.L."/>
            <person name="Kruys A."/>
            <person name="Hutchinson M.I."/>
            <person name="Powell A.J."/>
            <person name="Barry K."/>
            <person name="Miller A.N."/>
            <person name="Grigoriev I.V."/>
            <person name="Debuchy R."/>
            <person name="Gladieux P."/>
            <person name="Thoren M.H."/>
            <person name="Johannesson H."/>
        </authorList>
    </citation>
    <scope>NUCLEOTIDE SEQUENCE</scope>
    <source>
        <strain evidence="2">PSN293</strain>
    </source>
</reference>
<feature type="signal peptide" evidence="1">
    <location>
        <begin position="1"/>
        <end position="17"/>
    </location>
</feature>
<dbReference type="AlphaFoldDB" id="A0AAN6XUR1"/>
<sequence>MLPSTAFLLAFAAFAAAGPTAPMSPTVERGVTALLDKRQCASPERTWICESITRYPLDFELLTDVEFSQCCNENTCGGSHPCCSAVNKSSQVKSGAKLDLT</sequence>
<evidence type="ECO:0000313" key="3">
    <source>
        <dbReference type="Proteomes" id="UP001301769"/>
    </source>
</evidence>
<comment type="caution">
    <text evidence="2">The sequence shown here is derived from an EMBL/GenBank/DDBJ whole genome shotgun (WGS) entry which is preliminary data.</text>
</comment>
<organism evidence="2 3">
    <name type="scientific">Rhypophila decipiens</name>
    <dbReference type="NCBI Taxonomy" id="261697"/>
    <lineage>
        <taxon>Eukaryota</taxon>
        <taxon>Fungi</taxon>
        <taxon>Dikarya</taxon>
        <taxon>Ascomycota</taxon>
        <taxon>Pezizomycotina</taxon>
        <taxon>Sordariomycetes</taxon>
        <taxon>Sordariomycetidae</taxon>
        <taxon>Sordariales</taxon>
        <taxon>Naviculisporaceae</taxon>
        <taxon>Rhypophila</taxon>
    </lineage>
</organism>
<proteinExistence type="predicted"/>
<dbReference type="EMBL" id="MU858516">
    <property type="protein sequence ID" value="KAK4206086.1"/>
    <property type="molecule type" value="Genomic_DNA"/>
</dbReference>